<keyword evidence="2" id="KW-1185">Reference proteome</keyword>
<comment type="caution">
    <text evidence="1">The sequence shown here is derived from an EMBL/GenBank/DDBJ whole genome shotgun (WGS) entry which is preliminary data.</text>
</comment>
<organism evidence="1 2">
    <name type="scientific">Lasiodiplodia mahajangana</name>
    <dbReference type="NCBI Taxonomy" id="1108764"/>
    <lineage>
        <taxon>Eukaryota</taxon>
        <taxon>Fungi</taxon>
        <taxon>Dikarya</taxon>
        <taxon>Ascomycota</taxon>
        <taxon>Pezizomycotina</taxon>
        <taxon>Dothideomycetes</taxon>
        <taxon>Dothideomycetes incertae sedis</taxon>
        <taxon>Botryosphaeriales</taxon>
        <taxon>Botryosphaeriaceae</taxon>
        <taxon>Lasiodiplodia</taxon>
    </lineage>
</organism>
<gene>
    <name evidence="1" type="ORF">O1611_g2394</name>
</gene>
<sequence length="700" mass="78658">MPSSSIPSTLPWPSADPSTWEVVHLVYPRSLDDPPSDDDDDDPYDTQDSISESGGEPSGAVHEEEDAGDGDKRLLQIPRSESTEHSEKEVTKERSGDKDEDAQEGDYSGSEECSDDVEFEDVPIGLSDESTLQIKVYGTRDDLAEDDEPPKVPEPKPIAALSDFSQHAEEPLGNHQLASPSLDDGGNDIGTKYSLCHWGLNSLNDQMMDVDWEGLHRDPGVRTQIRTARMLIHPKSSDLRVVPRGDPGHYERWIRVDGPLTTAQVLVVESGPKQFGCTMINGHAIGHFMFDTEADNIFFETVSARYQFSFRPLKGNEEHPSQILRPYVHADIDRGTWALAIDGTPVMEFKILRRMACRIRCEVPSKRVAPTDERPTKRRKVFSNTHELVLTSGSCGKQIGNPIFSLREGQKLVCQGFGLRRHETIFENANTLVWRGEYRVSKESWEDCVVKTIKCGGQRTADTVELWKRECDILQAVQCHVNIVRILKADIRLNSLFLEPVIGAKALSNFVNPNTTFTGTLEDAQRIMRHIAAALAQVHAKGFAHGDVKPSNILYGLQRIAVLIDFGLAFPLCLPRPGGGTPWYIPPEFKRNWRLRGPAGDVWAFAITAGWLIGYLQLPEKTWKSWNIADLHEDVRTQEYREAASEMNGWLEHVKRIRSILRTTDPLENIISRGLDPNRRTRITAAKICEELDRLCLTDE</sequence>
<proteinExistence type="predicted"/>
<name>A0ACC2JUR7_9PEZI</name>
<dbReference type="Proteomes" id="UP001153332">
    <property type="component" value="Unassembled WGS sequence"/>
</dbReference>
<dbReference type="EMBL" id="JAPUUL010000331">
    <property type="protein sequence ID" value="KAJ8131231.1"/>
    <property type="molecule type" value="Genomic_DNA"/>
</dbReference>
<reference evidence="1" key="1">
    <citation type="submission" date="2022-12" db="EMBL/GenBank/DDBJ databases">
        <title>Genome Sequence of Lasiodiplodia mahajangana.</title>
        <authorList>
            <person name="Buettner E."/>
        </authorList>
    </citation>
    <scope>NUCLEOTIDE SEQUENCE</scope>
    <source>
        <strain evidence="1">VT137</strain>
    </source>
</reference>
<protein>
    <submittedName>
        <fullName evidence="1">Uncharacterized protein</fullName>
    </submittedName>
</protein>
<accession>A0ACC2JUR7</accession>
<evidence type="ECO:0000313" key="2">
    <source>
        <dbReference type="Proteomes" id="UP001153332"/>
    </source>
</evidence>
<evidence type="ECO:0000313" key="1">
    <source>
        <dbReference type="EMBL" id="KAJ8131231.1"/>
    </source>
</evidence>